<keyword evidence="3" id="KW-0479">Metal-binding</keyword>
<dbReference type="PANTHER" id="PTHR37164:SF1">
    <property type="entry name" value="BACTERIOHEMERYTHRIN"/>
    <property type="match status" value="1"/>
</dbReference>
<dbReference type="Proteomes" id="UP000007089">
    <property type="component" value="Chromosome"/>
</dbReference>
<dbReference type="InterPro" id="IPR050669">
    <property type="entry name" value="Hemerythrin"/>
</dbReference>
<dbReference type="HOGENOM" id="CLU_086902_3_1_7"/>
<sequence length="133" mass="15136">MVIEWTPSLSVGVAEIDAQHQELFRRAERLIVALRAGDRSEVQPLLEFLADYVVEHFEAEEREMRAVGFPEYAAHKAAHDAFRRDFEDLAGEVQRSGASPLAALTLHNWISDWLRRHIAGVDQELGRYLLARG</sequence>
<protein>
    <submittedName>
        <fullName evidence="6">Hemerythrin-like metal-binding protein</fullName>
    </submittedName>
</protein>
<dbReference type="NCBIfam" id="TIGR02481">
    <property type="entry name" value="hemeryth_dom"/>
    <property type="match status" value="1"/>
</dbReference>
<reference evidence="6" key="1">
    <citation type="submission" date="2009-01" db="EMBL/GenBank/DDBJ databases">
        <title>Complete sequence of Anaeromyxobacter dehalogenans 2CP-1.</title>
        <authorList>
            <consortium name="US DOE Joint Genome Institute"/>
            <person name="Lucas S."/>
            <person name="Copeland A."/>
            <person name="Lapidus A."/>
            <person name="Glavina del Rio T."/>
            <person name="Dalin E."/>
            <person name="Tice H."/>
            <person name="Bruce D."/>
            <person name="Goodwin L."/>
            <person name="Pitluck S."/>
            <person name="Saunders E."/>
            <person name="Brettin T."/>
            <person name="Detter J.C."/>
            <person name="Han C."/>
            <person name="Larimer F."/>
            <person name="Land M."/>
            <person name="Hauser L."/>
            <person name="Kyrpides N."/>
            <person name="Ovchinnikova G."/>
            <person name="Beliaev A.S."/>
            <person name="Richardson P."/>
        </authorList>
    </citation>
    <scope>NUCLEOTIDE SEQUENCE</scope>
    <source>
        <strain evidence="6">2CP-1</strain>
    </source>
</reference>
<accession>B8JGR4</accession>
<dbReference type="PANTHER" id="PTHR37164">
    <property type="entry name" value="BACTERIOHEMERYTHRIN"/>
    <property type="match status" value="1"/>
</dbReference>
<organism evidence="6 7">
    <name type="scientific">Anaeromyxobacter dehalogenans (strain ATCC BAA-258 / DSM 21875 / 2CP-1)</name>
    <dbReference type="NCBI Taxonomy" id="455488"/>
    <lineage>
        <taxon>Bacteria</taxon>
        <taxon>Pseudomonadati</taxon>
        <taxon>Myxococcota</taxon>
        <taxon>Myxococcia</taxon>
        <taxon>Myxococcales</taxon>
        <taxon>Cystobacterineae</taxon>
        <taxon>Anaeromyxobacteraceae</taxon>
        <taxon>Anaeromyxobacter</taxon>
    </lineage>
</organism>
<dbReference type="EMBL" id="CP001359">
    <property type="protein sequence ID" value="ACL66551.1"/>
    <property type="molecule type" value="Genomic_DNA"/>
</dbReference>
<dbReference type="SUPFAM" id="SSF47188">
    <property type="entry name" value="Hemerythrin-like"/>
    <property type="match status" value="1"/>
</dbReference>
<dbReference type="Gene3D" id="1.20.120.50">
    <property type="entry name" value="Hemerythrin-like"/>
    <property type="match status" value="1"/>
</dbReference>
<dbReference type="RefSeq" id="WP_012527110.1">
    <property type="nucleotide sequence ID" value="NC_011891.1"/>
</dbReference>
<dbReference type="PROSITE" id="PS00550">
    <property type="entry name" value="HEMERYTHRINS"/>
    <property type="match status" value="1"/>
</dbReference>
<evidence type="ECO:0000259" key="5">
    <source>
        <dbReference type="Pfam" id="PF01814"/>
    </source>
</evidence>
<dbReference type="InterPro" id="IPR012312">
    <property type="entry name" value="Hemerythrin-like"/>
</dbReference>
<dbReference type="Pfam" id="PF01814">
    <property type="entry name" value="Hemerythrin"/>
    <property type="match status" value="1"/>
</dbReference>
<dbReference type="InterPro" id="IPR012827">
    <property type="entry name" value="Hemerythrin_metal-bd"/>
</dbReference>
<evidence type="ECO:0000256" key="3">
    <source>
        <dbReference type="ARBA" id="ARBA00022723"/>
    </source>
</evidence>
<comment type="similarity">
    <text evidence="1">Belongs to the hemerythrin family.</text>
</comment>
<evidence type="ECO:0000313" key="7">
    <source>
        <dbReference type="Proteomes" id="UP000007089"/>
    </source>
</evidence>
<dbReference type="NCBIfam" id="NF033749">
    <property type="entry name" value="bact_hemeryth"/>
    <property type="match status" value="1"/>
</dbReference>
<dbReference type="GO" id="GO:0005344">
    <property type="term" value="F:oxygen carrier activity"/>
    <property type="evidence" value="ECO:0007669"/>
    <property type="project" value="UniProtKB-KW"/>
</dbReference>
<evidence type="ECO:0000256" key="2">
    <source>
        <dbReference type="ARBA" id="ARBA00022621"/>
    </source>
</evidence>
<keyword evidence="2" id="KW-0561">Oxygen transport</keyword>
<dbReference type="GO" id="GO:0046872">
    <property type="term" value="F:metal ion binding"/>
    <property type="evidence" value="ECO:0007669"/>
    <property type="project" value="UniProtKB-KW"/>
</dbReference>
<evidence type="ECO:0000313" key="6">
    <source>
        <dbReference type="EMBL" id="ACL66551.1"/>
    </source>
</evidence>
<evidence type="ECO:0000256" key="4">
    <source>
        <dbReference type="ARBA" id="ARBA00023004"/>
    </source>
</evidence>
<proteinExistence type="inferred from homology"/>
<dbReference type="KEGG" id="acp:A2cp1_3216"/>
<keyword evidence="2" id="KW-0813">Transport</keyword>
<keyword evidence="7" id="KW-1185">Reference proteome</keyword>
<name>B8JGR4_ANAD2</name>
<keyword evidence="4" id="KW-0408">Iron</keyword>
<feature type="domain" description="Hemerythrin-like" evidence="5">
    <location>
        <begin position="12"/>
        <end position="127"/>
    </location>
</feature>
<gene>
    <name evidence="6" type="ordered locus">A2cp1_3216</name>
</gene>
<dbReference type="CDD" id="cd12107">
    <property type="entry name" value="Hemerythrin"/>
    <property type="match status" value="1"/>
</dbReference>
<evidence type="ECO:0000256" key="1">
    <source>
        <dbReference type="ARBA" id="ARBA00010587"/>
    </source>
</evidence>
<dbReference type="InterPro" id="IPR016131">
    <property type="entry name" value="Haemerythrin_Fe_BS"/>
</dbReference>
<dbReference type="InterPro" id="IPR035938">
    <property type="entry name" value="Hemerythrin-like_sf"/>
</dbReference>
<dbReference type="AlphaFoldDB" id="B8JGR4"/>